<evidence type="ECO:0000259" key="1">
    <source>
        <dbReference type="Pfam" id="PF10544"/>
    </source>
</evidence>
<evidence type="ECO:0000313" key="2">
    <source>
        <dbReference type="EMBL" id="KAF7293629.1"/>
    </source>
</evidence>
<protein>
    <recommendedName>
        <fullName evidence="1">Bacteriophage T5 Orf172 DNA-binding domain-containing protein</fullName>
    </recommendedName>
</protein>
<name>A0A8H6S677_9AGAR</name>
<dbReference type="AlphaFoldDB" id="A0A8H6S677"/>
<dbReference type="GeneID" id="59350476"/>
<dbReference type="Proteomes" id="UP000636479">
    <property type="component" value="Unassembled WGS sequence"/>
</dbReference>
<keyword evidence="3" id="KW-1185">Reference proteome</keyword>
<comment type="caution">
    <text evidence="2">The sequence shown here is derived from an EMBL/GenBank/DDBJ whole genome shotgun (WGS) entry which is preliminary data.</text>
</comment>
<dbReference type="InterPro" id="IPR018306">
    <property type="entry name" value="Phage_T5_Orf172_DNA-bd"/>
</dbReference>
<reference evidence="2" key="1">
    <citation type="submission" date="2020-05" db="EMBL/GenBank/DDBJ databases">
        <title>Mycena genomes resolve the evolution of fungal bioluminescence.</title>
        <authorList>
            <person name="Tsai I.J."/>
        </authorList>
    </citation>
    <scope>NUCLEOTIDE SEQUENCE</scope>
    <source>
        <strain evidence="2">171206Taipei</strain>
    </source>
</reference>
<gene>
    <name evidence="2" type="ORF">MIND_01142300</name>
</gene>
<feature type="domain" description="Bacteriophage T5 Orf172 DNA-binding" evidence="1">
    <location>
        <begin position="340"/>
        <end position="433"/>
    </location>
</feature>
<proteinExistence type="predicted"/>
<dbReference type="Pfam" id="PF10544">
    <property type="entry name" value="T5orf172"/>
    <property type="match status" value="1"/>
</dbReference>
<organism evidence="2 3">
    <name type="scientific">Mycena indigotica</name>
    <dbReference type="NCBI Taxonomy" id="2126181"/>
    <lineage>
        <taxon>Eukaryota</taxon>
        <taxon>Fungi</taxon>
        <taxon>Dikarya</taxon>
        <taxon>Basidiomycota</taxon>
        <taxon>Agaricomycotina</taxon>
        <taxon>Agaricomycetes</taxon>
        <taxon>Agaricomycetidae</taxon>
        <taxon>Agaricales</taxon>
        <taxon>Marasmiineae</taxon>
        <taxon>Mycenaceae</taxon>
        <taxon>Mycena</taxon>
    </lineage>
</organism>
<accession>A0A8H6S677</accession>
<dbReference type="RefSeq" id="XP_037215792.1">
    <property type="nucleotide sequence ID" value="XM_037367960.1"/>
</dbReference>
<sequence>MVYLAKRCYFQKRQFEKLESFREIVSEGRAVVEDVARGAGIMVNVIDVTFLFLINFHWTNHEREARSNRLIADSLQDFFFTVFTWRLEAATRSAGGSKTISLAVPNRCRAFDIFTKQALPITVGHIVWRIGCVASIIWHGSFVIALQLLLNRLHWVTAVNVFVVIGDIKLSHWNGVDNHGERLLVLCQPGFSGFLGDIDCYFIPLGCDSGHYAGGLYSSPSIIVVRAVSVFDDRQMLIRISRGIECRLGVVEAGKLRLLRAIDPRLISYEPALLPRKNNLERPVDSTQSVEGLRARENSAVSHAVYILGEHVYQQHKPLVMGRADRIRAKRKPHKRDGPGHVYVHRVHMGGGMPTMVKIGHSVDATRRLAQHRRQCRGVRFIRLLVYWTQLRIHAERVLHDYFDHKQNAWIPRVKCTGCPCTHTELFNAGICGSKRKLAKGIKRAARKAGIMLWKL</sequence>
<evidence type="ECO:0000313" key="3">
    <source>
        <dbReference type="Proteomes" id="UP000636479"/>
    </source>
</evidence>
<dbReference type="EMBL" id="JACAZF010000010">
    <property type="protein sequence ID" value="KAF7293629.1"/>
    <property type="molecule type" value="Genomic_DNA"/>
</dbReference>